<feature type="compositionally biased region" description="Low complexity" evidence="25">
    <location>
        <begin position="987"/>
        <end position="997"/>
    </location>
</feature>
<dbReference type="Pfam" id="PF05345">
    <property type="entry name" value="He_PIG"/>
    <property type="match status" value="1"/>
</dbReference>
<keyword evidence="29" id="KW-1185">Reference proteome</keyword>
<evidence type="ECO:0000256" key="20">
    <source>
        <dbReference type="ARBA" id="ARBA00024991"/>
    </source>
</evidence>
<dbReference type="GO" id="GO:0021675">
    <property type="term" value="P:nerve development"/>
    <property type="evidence" value="ECO:0007669"/>
    <property type="project" value="TreeGrafter"/>
</dbReference>
<keyword evidence="16" id="KW-0206">Cytoskeleton</keyword>
<evidence type="ECO:0000313" key="28">
    <source>
        <dbReference type="EMBL" id="KAK7074348.1"/>
    </source>
</evidence>
<dbReference type="PANTHER" id="PTHR21559:SF21">
    <property type="entry name" value="DYSTROGLYCAN 1"/>
    <property type="match status" value="1"/>
</dbReference>
<protein>
    <recommendedName>
        <fullName evidence="21">Dystroglycan 1</fullName>
    </recommendedName>
    <alternativeName>
        <fullName evidence="23">Dystroglycan</fullName>
    </alternativeName>
    <alternativeName>
        <fullName evidence="22">Dystrophin-associated glycoprotein 1</fullName>
    </alternativeName>
</protein>
<dbReference type="PROSITE" id="PS51699">
    <property type="entry name" value="SEA_DG"/>
    <property type="match status" value="2"/>
</dbReference>
<dbReference type="GO" id="GO:0045211">
    <property type="term" value="C:postsynaptic membrane"/>
    <property type="evidence" value="ECO:0007669"/>
    <property type="project" value="UniProtKB-SubCell"/>
</dbReference>
<evidence type="ECO:0000256" key="4">
    <source>
        <dbReference type="ARBA" id="ARBA00004251"/>
    </source>
</evidence>
<dbReference type="InterPro" id="IPR013783">
    <property type="entry name" value="Ig-like_fold"/>
</dbReference>
<evidence type="ECO:0000256" key="18">
    <source>
        <dbReference type="ARBA" id="ARBA00023257"/>
    </source>
</evidence>
<keyword evidence="6" id="KW-1003">Cell membrane</keyword>
<sequence>MRFDRQVFEVMFEHVNGVFGCRTRSTNVFDNQIPRSHVKGLPSWMHWDGHRGVVEGVPRQADRGHHYVTVKATGKDGSTAKDVFSIDVVEVSGSSMSRSLGCRPKDDLSIISVVLDAHLPTLDSKSRVRLLRAAGKFLGVKELSLLSAPHDFDPLADDAAILAGPGSARLRTGGRRSQSMSQLQWLVGCDGEVSKHQQPLVDLTEATAKNGKLEGALGIPVIGWHVTQVNPTSKRIRRQADYSGDYGEYNYDYNYDYGDGEADYLSEYDEPDTRVIPSLLTPVFPEASATYYPGNAALPDHGIDYSPVLRPVPMSTPVYIPVKPTRIIEASPTLTYESAYPTEAYHDLEGSIITQPTTTVESTTPLTHTSTLTKKPTIPTKVIEPTTVPTVAVTTEIAVKNFPPRVKNRIRKLAWIAGHVYHLQIPRDTFEDVEDGDTRSLRLLFKTSDGLTVGRNSWIQFNPTRQEIYALPLEENIGRYTFMLEAMDSEGKTITDSIMIHVQQAREARNYNHRFTATFKLEKTFEYEFVYALDWQIKAVEKIAQAYQETTTDNINVRSITLNPIKLTWTNTSLADSSSTVCPTDDLETLAEVVVSDSGDMTREVKEAFQPEFHLKHIHLRYLGPCERHSRQKPGAPRVPIRPGEDKTDEEDYNTRPIIRNQIDYLDVTQGSLYRFQVPSDTCYDLEDGDSRRLRMRLLMSTNLSPPPRDSWLQFDTANQEFFGIPLANDVGKTEYLLECVDSGGEKITDALFVNVLAKQSKKIPPVEFSMKVDTDYVSFMGDAHQKAKLIERIGTVFGDEDAGHIEIDSLRRGSVIVTWHNGSLPADPCPNEEIMELRKIMVDHNGNLLPEFTEKFAPDFKIVGGSVKSAGSCLGEDTPTHIEEETHDVPVEEGVQGEENDYLLNFIIPAVIIAAMLLLAAIIACCLYRRRRYGKMTMADDRTFVSKGIPIIFAEELDDRPDPAKSPVIMKDEKPPLPPPEYQRGSSPAASSTPPTSDRRRPTSGDTADDTPSYQPPPPFTATNGASRHPRPNMPPTYRKPPTYVPP</sequence>
<evidence type="ECO:0000256" key="23">
    <source>
        <dbReference type="ARBA" id="ARBA00031034"/>
    </source>
</evidence>
<feature type="region of interest" description="Disordered" evidence="25">
    <location>
        <begin position="627"/>
        <end position="651"/>
    </location>
</feature>
<dbReference type="SUPFAM" id="SSF111006">
    <property type="entry name" value="Dystroglycan, domain 2"/>
    <property type="match status" value="1"/>
</dbReference>
<dbReference type="Proteomes" id="UP001381693">
    <property type="component" value="Unassembled WGS sequence"/>
</dbReference>
<dbReference type="GO" id="GO:0005576">
    <property type="term" value="C:extracellular region"/>
    <property type="evidence" value="ECO:0007669"/>
    <property type="project" value="UniProtKB-SubCell"/>
</dbReference>
<evidence type="ECO:0000259" key="27">
    <source>
        <dbReference type="PROSITE" id="PS51699"/>
    </source>
</evidence>
<dbReference type="InterPro" id="IPR041631">
    <property type="entry name" value="Alpha_DG1_N2"/>
</dbReference>
<name>A0AAN9A446_HALRR</name>
<evidence type="ECO:0000256" key="16">
    <source>
        <dbReference type="ARBA" id="ARBA00023212"/>
    </source>
</evidence>
<gene>
    <name evidence="28" type="ORF">SK128_003536</name>
</gene>
<feature type="compositionally biased region" description="Polar residues" evidence="25">
    <location>
        <begin position="1005"/>
        <end position="1014"/>
    </location>
</feature>
<evidence type="ECO:0000256" key="5">
    <source>
        <dbReference type="ARBA" id="ARBA00004642"/>
    </source>
</evidence>
<evidence type="ECO:0000256" key="19">
    <source>
        <dbReference type="ARBA" id="ARBA00023567"/>
    </source>
</evidence>
<evidence type="ECO:0000256" key="17">
    <source>
        <dbReference type="ARBA" id="ARBA00023242"/>
    </source>
</evidence>
<evidence type="ECO:0000256" key="6">
    <source>
        <dbReference type="ARBA" id="ARBA00022475"/>
    </source>
</evidence>
<evidence type="ECO:0000256" key="7">
    <source>
        <dbReference type="ARBA" id="ARBA00022490"/>
    </source>
</evidence>
<feature type="region of interest" description="Disordered" evidence="25">
    <location>
        <begin position="957"/>
        <end position="1048"/>
    </location>
</feature>
<organism evidence="28 29">
    <name type="scientific">Halocaridina rubra</name>
    <name type="common">Hawaiian red shrimp</name>
    <dbReference type="NCBI Taxonomy" id="373956"/>
    <lineage>
        <taxon>Eukaryota</taxon>
        <taxon>Metazoa</taxon>
        <taxon>Ecdysozoa</taxon>
        <taxon>Arthropoda</taxon>
        <taxon>Crustacea</taxon>
        <taxon>Multicrustacea</taxon>
        <taxon>Malacostraca</taxon>
        <taxon>Eumalacostraca</taxon>
        <taxon>Eucarida</taxon>
        <taxon>Decapoda</taxon>
        <taxon>Pleocyemata</taxon>
        <taxon>Caridea</taxon>
        <taxon>Atyoidea</taxon>
        <taxon>Atyidae</taxon>
        <taxon>Halocaridina</taxon>
    </lineage>
</organism>
<dbReference type="GO" id="GO:0007411">
    <property type="term" value="P:axon guidance"/>
    <property type="evidence" value="ECO:0007669"/>
    <property type="project" value="TreeGrafter"/>
</dbReference>
<comment type="caution">
    <text evidence="28">The sequence shown here is derived from an EMBL/GenBank/DDBJ whole genome shotgun (WGS) entry which is preliminary data.</text>
</comment>
<evidence type="ECO:0000256" key="26">
    <source>
        <dbReference type="SAM" id="Phobius"/>
    </source>
</evidence>
<evidence type="ECO:0000313" key="29">
    <source>
        <dbReference type="Proteomes" id="UP001381693"/>
    </source>
</evidence>
<feature type="compositionally biased region" description="Pro residues" evidence="25">
    <location>
        <begin position="1033"/>
        <end position="1048"/>
    </location>
</feature>
<evidence type="ECO:0000256" key="13">
    <source>
        <dbReference type="ARBA" id="ARBA00023018"/>
    </source>
</evidence>
<dbReference type="SMART" id="SM00736">
    <property type="entry name" value="CADG"/>
    <property type="match status" value="2"/>
</dbReference>
<comment type="function">
    <text evidence="19">The dystroglycan complex is involved in a number of processes including laminin and basement membrane assembly, sarcolemmal stability, cell survival, peripheral nerve myelination, nodal structure, cell migration, and epithelial polarization.</text>
</comment>
<comment type="subcellular location">
    <subcellularLocation>
        <location evidence="1">Cell membrane</location>
        <location evidence="1">Sarcolemma</location>
    </subcellularLocation>
    <subcellularLocation>
        <location evidence="4">Cell membrane</location>
        <topology evidence="4">Single-pass type I membrane protein</topology>
    </subcellularLocation>
    <subcellularLocation>
        <location evidence="3">Cytoplasm</location>
        <location evidence="3">Cytoskeleton</location>
    </subcellularLocation>
    <subcellularLocation>
        <location evidence="5">Nucleus</location>
        <location evidence="5">Nucleoplasm</location>
    </subcellularLocation>
    <subcellularLocation>
        <location evidence="24">Postsynaptic cell membrane</location>
    </subcellularLocation>
    <subcellularLocation>
        <location evidence="2">Secreted</location>
        <location evidence="2">Extracellular space</location>
    </subcellularLocation>
</comment>
<dbReference type="InterPro" id="IPR030398">
    <property type="entry name" value="SEA_DG_dom"/>
</dbReference>
<evidence type="ECO:0000256" key="1">
    <source>
        <dbReference type="ARBA" id="ARBA00004135"/>
    </source>
</evidence>
<evidence type="ECO:0000256" key="24">
    <source>
        <dbReference type="ARBA" id="ARBA00034100"/>
    </source>
</evidence>
<dbReference type="GO" id="GO:0005856">
    <property type="term" value="C:cytoskeleton"/>
    <property type="evidence" value="ECO:0007669"/>
    <property type="project" value="UniProtKB-SubCell"/>
</dbReference>
<dbReference type="Pfam" id="PF18424">
    <property type="entry name" value="a_DG1_N2"/>
    <property type="match status" value="1"/>
</dbReference>
<keyword evidence="10 26" id="KW-0812">Transmembrane</keyword>
<dbReference type="InterPro" id="IPR027468">
    <property type="entry name" value="Alpha-dystroglycan_domain_2"/>
</dbReference>
<evidence type="ECO:0000256" key="11">
    <source>
        <dbReference type="ARBA" id="ARBA00022729"/>
    </source>
</evidence>
<dbReference type="Gene3D" id="3.30.70.1040">
    <property type="entry name" value="Dystroglycan, domain 2"/>
    <property type="match status" value="1"/>
</dbReference>
<keyword evidence="7" id="KW-0963">Cytoplasm</keyword>
<evidence type="ECO:0000256" key="8">
    <source>
        <dbReference type="ARBA" id="ARBA00022525"/>
    </source>
</evidence>
<proteinExistence type="predicted"/>
<evidence type="ECO:0000256" key="9">
    <source>
        <dbReference type="ARBA" id="ARBA00022553"/>
    </source>
</evidence>
<dbReference type="Gene3D" id="2.60.40.10">
    <property type="entry name" value="Immunoglobulins"/>
    <property type="match status" value="3"/>
</dbReference>
<keyword evidence="13" id="KW-0770">Synapse</keyword>
<evidence type="ECO:0000256" key="22">
    <source>
        <dbReference type="ARBA" id="ARBA00030092"/>
    </source>
</evidence>
<dbReference type="InterPro" id="IPR015919">
    <property type="entry name" value="Cadherin-like_sf"/>
</dbReference>
<dbReference type="InterPro" id="IPR008465">
    <property type="entry name" value="DAG1_C"/>
</dbReference>
<keyword evidence="17" id="KW-0539">Nucleus</keyword>
<dbReference type="GO" id="GO:0042383">
    <property type="term" value="C:sarcolemma"/>
    <property type="evidence" value="ECO:0007669"/>
    <property type="project" value="UniProtKB-SubCell"/>
</dbReference>
<keyword evidence="12 26" id="KW-1133">Transmembrane helix</keyword>
<dbReference type="Pfam" id="PF05454">
    <property type="entry name" value="DAG1"/>
    <property type="match status" value="2"/>
</dbReference>
<evidence type="ECO:0000256" key="25">
    <source>
        <dbReference type="SAM" id="MobiDB-lite"/>
    </source>
</evidence>
<keyword evidence="14" id="KW-1015">Disulfide bond</keyword>
<dbReference type="GO" id="GO:0043236">
    <property type="term" value="F:laminin binding"/>
    <property type="evidence" value="ECO:0007669"/>
    <property type="project" value="TreeGrafter"/>
</dbReference>
<dbReference type="GO" id="GO:0005654">
    <property type="term" value="C:nucleoplasm"/>
    <property type="evidence" value="ECO:0007669"/>
    <property type="project" value="UniProtKB-SubCell"/>
</dbReference>
<comment type="function">
    <text evidence="20">Transmembrane protein that plays important roles in connecting the extracellular matrix to the cytoskeleton. Acts as a cell adhesion receptor in both muscle and non-muscle tissues. Receptor for both DMD and UTRN and, through these interactions, scaffolds axin to the cytoskeleton. Also functions in cell adhesion-mediated signaling and implicated in cell polarity.</text>
</comment>
<keyword evidence="15" id="KW-0325">Glycoprotein</keyword>
<keyword evidence="18" id="KW-0628">Postsynaptic cell membrane</keyword>
<evidence type="ECO:0000256" key="12">
    <source>
        <dbReference type="ARBA" id="ARBA00022989"/>
    </source>
</evidence>
<evidence type="ECO:0000256" key="14">
    <source>
        <dbReference type="ARBA" id="ARBA00023157"/>
    </source>
</evidence>
<feature type="domain" description="Peptidase S72" evidence="27">
    <location>
        <begin position="510"/>
        <end position="625"/>
    </location>
</feature>
<dbReference type="GO" id="GO:0005509">
    <property type="term" value="F:calcium ion binding"/>
    <property type="evidence" value="ECO:0007669"/>
    <property type="project" value="InterPro"/>
</dbReference>
<dbReference type="EMBL" id="JAXCGZ010011656">
    <property type="protein sequence ID" value="KAK7074348.1"/>
    <property type="molecule type" value="Genomic_DNA"/>
</dbReference>
<dbReference type="AlphaFoldDB" id="A0AAN9A446"/>
<dbReference type="GO" id="GO:0002009">
    <property type="term" value="P:morphogenesis of an epithelium"/>
    <property type="evidence" value="ECO:0007669"/>
    <property type="project" value="TreeGrafter"/>
</dbReference>
<reference evidence="28 29" key="1">
    <citation type="submission" date="2023-11" db="EMBL/GenBank/DDBJ databases">
        <title>Halocaridina rubra genome assembly.</title>
        <authorList>
            <person name="Smith C."/>
        </authorList>
    </citation>
    <scope>NUCLEOTIDE SEQUENCE [LARGE SCALE GENOMIC DNA]</scope>
    <source>
        <strain evidence="28">EP-1</strain>
        <tissue evidence="28">Whole</tissue>
    </source>
</reference>
<dbReference type="InterPro" id="IPR006644">
    <property type="entry name" value="Cadg"/>
</dbReference>
<evidence type="ECO:0000256" key="10">
    <source>
        <dbReference type="ARBA" id="ARBA00022692"/>
    </source>
</evidence>
<keyword evidence="8" id="KW-0964">Secreted</keyword>
<evidence type="ECO:0000256" key="2">
    <source>
        <dbReference type="ARBA" id="ARBA00004239"/>
    </source>
</evidence>
<keyword evidence="26" id="KW-0472">Membrane</keyword>
<evidence type="ECO:0000256" key="21">
    <source>
        <dbReference type="ARBA" id="ARBA00026224"/>
    </source>
</evidence>
<feature type="transmembrane region" description="Helical" evidence="26">
    <location>
        <begin position="907"/>
        <end position="929"/>
    </location>
</feature>
<keyword evidence="11" id="KW-0732">Signal</keyword>
<feature type="domain" description="Peptidase S72" evidence="27">
    <location>
        <begin position="764"/>
        <end position="873"/>
    </location>
</feature>
<evidence type="ECO:0000256" key="15">
    <source>
        <dbReference type="ARBA" id="ARBA00023180"/>
    </source>
</evidence>
<keyword evidence="9" id="KW-0597">Phosphoprotein</keyword>
<dbReference type="SUPFAM" id="SSF49313">
    <property type="entry name" value="Cadherin-like"/>
    <property type="match status" value="3"/>
</dbReference>
<evidence type="ECO:0000256" key="3">
    <source>
        <dbReference type="ARBA" id="ARBA00004245"/>
    </source>
</evidence>
<dbReference type="GO" id="GO:0016011">
    <property type="term" value="C:dystroglycan complex"/>
    <property type="evidence" value="ECO:0007669"/>
    <property type="project" value="TreeGrafter"/>
</dbReference>
<accession>A0AAN9A446</accession>
<dbReference type="PANTHER" id="PTHR21559">
    <property type="entry name" value="DYSTROGLYCAN-RELATED"/>
    <property type="match status" value="1"/>
</dbReference>